<reference evidence="4 5" key="1">
    <citation type="journal article" date="2017" name="Nat. Commun.">
        <title>Genome assembly with in vitro proximity ligation data and whole-genome triplication in lettuce.</title>
        <authorList>
            <person name="Reyes-Chin-Wo S."/>
            <person name="Wang Z."/>
            <person name="Yang X."/>
            <person name="Kozik A."/>
            <person name="Arikit S."/>
            <person name="Song C."/>
            <person name="Xia L."/>
            <person name="Froenicke L."/>
            <person name="Lavelle D.O."/>
            <person name="Truco M.J."/>
            <person name="Xia R."/>
            <person name="Zhu S."/>
            <person name="Xu C."/>
            <person name="Xu H."/>
            <person name="Xu X."/>
            <person name="Cox K."/>
            <person name="Korf I."/>
            <person name="Meyers B.C."/>
            <person name="Michelmore R.W."/>
        </authorList>
    </citation>
    <scope>NUCLEOTIDE SEQUENCE [LARGE SCALE GENOMIC DNA]</scope>
    <source>
        <strain evidence="5">cv. Salinas</strain>
        <tissue evidence="4">Seedlings</tissue>
    </source>
</reference>
<dbReference type="Gramene" id="rna-gnl|WGS:NBSK|LSAT_6X40701_mrna">
    <property type="protein sequence ID" value="cds-PLY90667.1"/>
    <property type="gene ID" value="gene-LSAT_6X40701"/>
</dbReference>
<dbReference type="InterPro" id="IPR016087">
    <property type="entry name" value="Chalcone_isomerase"/>
</dbReference>
<evidence type="ECO:0000256" key="2">
    <source>
        <dbReference type="RuleBase" id="RU361158"/>
    </source>
</evidence>
<evidence type="ECO:0000256" key="1">
    <source>
        <dbReference type="ARBA" id="ARBA00007166"/>
    </source>
</evidence>
<dbReference type="Pfam" id="PF02431">
    <property type="entry name" value="Chalcone"/>
    <property type="match status" value="1"/>
</dbReference>
<dbReference type="OrthoDB" id="1883168at2759"/>
<dbReference type="Gene3D" id="3.50.70.10">
    <property type="match status" value="1"/>
</dbReference>
<dbReference type="PANTHER" id="PTHR47588:SF1">
    <property type="entry name" value="CHALCONE--FLAVANONE ISOMERASE 3-RELATED"/>
    <property type="match status" value="1"/>
</dbReference>
<gene>
    <name evidence="4" type="ORF">LSAT_V11C600314180</name>
</gene>
<organism evidence="4 5">
    <name type="scientific">Lactuca sativa</name>
    <name type="common">Garden lettuce</name>
    <dbReference type="NCBI Taxonomy" id="4236"/>
    <lineage>
        <taxon>Eukaryota</taxon>
        <taxon>Viridiplantae</taxon>
        <taxon>Streptophyta</taxon>
        <taxon>Embryophyta</taxon>
        <taxon>Tracheophyta</taxon>
        <taxon>Spermatophyta</taxon>
        <taxon>Magnoliopsida</taxon>
        <taxon>eudicotyledons</taxon>
        <taxon>Gunneridae</taxon>
        <taxon>Pentapetalae</taxon>
        <taxon>asterids</taxon>
        <taxon>campanulids</taxon>
        <taxon>Asterales</taxon>
        <taxon>Asteraceae</taxon>
        <taxon>Cichorioideae</taxon>
        <taxon>Cichorieae</taxon>
        <taxon>Lactucinae</taxon>
        <taxon>Lactuca</taxon>
    </lineage>
</organism>
<evidence type="ECO:0000259" key="3">
    <source>
        <dbReference type="Pfam" id="PF02431"/>
    </source>
</evidence>
<comment type="similarity">
    <text evidence="1 2">Belongs to the chalcone isomerase family.</text>
</comment>
<dbReference type="GO" id="GO:0016872">
    <property type="term" value="F:intramolecular lyase activity"/>
    <property type="evidence" value="ECO:0007669"/>
    <property type="project" value="InterPro"/>
</dbReference>
<dbReference type="AlphaFoldDB" id="A0A9R1X6D0"/>
<name>A0A9R1X6D0_LACSA</name>
<evidence type="ECO:0000313" key="5">
    <source>
        <dbReference type="Proteomes" id="UP000235145"/>
    </source>
</evidence>
<sequence length="207" mass="23059">MAMVGDVSFPPHITTTKPLSLVGHGITEVELHSQRHKFTAVGVYIDPKIITHLQQWKGKSGMELAEDNAIFDRVISAPVDKYLRIVVTKEIKGIQYGVELVRAVKDKVVAEHKYGDEEDMALVEIMEFFRFRPLNKDSVLTFSFLATSNIAEIGFSSQGYGDDMTTMKVLNRNAVEAMKKWYLGGTKAYSPSTILSLANTLASELSK</sequence>
<dbReference type="InterPro" id="IPR036298">
    <property type="entry name" value="Chalcone_isomerase_sf"/>
</dbReference>
<comment type="caution">
    <text evidence="4">The sequence shown here is derived from an EMBL/GenBank/DDBJ whole genome shotgun (WGS) entry which is preliminary data.</text>
</comment>
<accession>A0A9R1X6D0</accession>
<protein>
    <recommendedName>
        <fullName evidence="2">Chalcone-flavonone isomerase family protein</fullName>
    </recommendedName>
</protein>
<dbReference type="Proteomes" id="UP000235145">
    <property type="component" value="Unassembled WGS sequence"/>
</dbReference>
<dbReference type="PANTHER" id="PTHR47588">
    <property type="entry name" value="CHALCONE--FLAVONONE ISOMERASE 3-RELATED"/>
    <property type="match status" value="1"/>
</dbReference>
<dbReference type="InterPro" id="IPR044191">
    <property type="entry name" value="CHI3-like"/>
</dbReference>
<feature type="domain" description="Chalcone isomerase" evidence="3">
    <location>
        <begin position="6"/>
        <end position="202"/>
    </location>
</feature>
<dbReference type="SUPFAM" id="SSF54626">
    <property type="entry name" value="Chalcone isomerase"/>
    <property type="match status" value="1"/>
</dbReference>
<keyword evidence="5" id="KW-1185">Reference proteome</keyword>
<evidence type="ECO:0000313" key="4">
    <source>
        <dbReference type="EMBL" id="KAJ0202450.1"/>
    </source>
</evidence>
<dbReference type="InterPro" id="IPR016088">
    <property type="entry name" value="Chalcone_isomerase_3-sand"/>
</dbReference>
<dbReference type="InterPro" id="IPR016089">
    <property type="entry name" value="Chalcone_isomerase_bundle_sf"/>
</dbReference>
<dbReference type="EMBL" id="NBSK02000006">
    <property type="protein sequence ID" value="KAJ0202450.1"/>
    <property type="molecule type" value="Genomic_DNA"/>
</dbReference>
<dbReference type="Gene3D" id="1.10.890.20">
    <property type="match status" value="1"/>
</dbReference>
<proteinExistence type="inferred from homology"/>